<evidence type="ECO:0000256" key="12">
    <source>
        <dbReference type="ARBA" id="ARBA00022801"/>
    </source>
</evidence>
<dbReference type="GO" id="GO:0005085">
    <property type="term" value="F:guanyl-nucleotide exchange factor activity"/>
    <property type="evidence" value="ECO:0007669"/>
    <property type="project" value="UniProtKB-KW"/>
</dbReference>
<name>A0A915J6S9_ROMCU</name>
<evidence type="ECO:0000256" key="6">
    <source>
        <dbReference type="ARBA" id="ARBA00018857"/>
    </source>
</evidence>
<comment type="subcellular location">
    <subcellularLocation>
        <location evidence="3">Cytoplasm</location>
    </subcellularLocation>
</comment>
<dbReference type="EC" id="2.7.7.78" evidence="5"/>
<evidence type="ECO:0000256" key="4">
    <source>
        <dbReference type="ARBA" id="ARBA00006451"/>
    </source>
</evidence>
<keyword evidence="13" id="KW-0472">Membrane</keyword>
<dbReference type="GO" id="GO:0080048">
    <property type="term" value="F:GDP-D-glucose phosphorylase activity"/>
    <property type="evidence" value="ECO:0007669"/>
    <property type="project" value="UniProtKB-EC"/>
</dbReference>
<evidence type="ECO:0000256" key="9">
    <source>
        <dbReference type="ARBA" id="ARBA00022679"/>
    </source>
</evidence>
<evidence type="ECO:0000256" key="3">
    <source>
        <dbReference type="ARBA" id="ARBA00004496"/>
    </source>
</evidence>
<organism evidence="16 17">
    <name type="scientific">Romanomermis culicivorax</name>
    <name type="common">Nematode worm</name>
    <dbReference type="NCBI Taxonomy" id="13658"/>
    <lineage>
        <taxon>Eukaryota</taxon>
        <taxon>Metazoa</taxon>
        <taxon>Ecdysozoa</taxon>
        <taxon>Nematoda</taxon>
        <taxon>Enoplea</taxon>
        <taxon>Dorylaimia</taxon>
        <taxon>Mermithida</taxon>
        <taxon>Mermithoidea</taxon>
        <taxon>Mermithidae</taxon>
        <taxon>Romanomermis</taxon>
    </lineage>
</organism>
<dbReference type="Pfam" id="PF26216">
    <property type="entry name" value="GDPGP1_C"/>
    <property type="match status" value="1"/>
</dbReference>
<reference evidence="17" key="1">
    <citation type="submission" date="2022-11" db="UniProtKB">
        <authorList>
            <consortium name="WormBaseParasite"/>
        </authorList>
    </citation>
    <scope>IDENTIFICATION</scope>
</reference>
<evidence type="ECO:0000256" key="11">
    <source>
        <dbReference type="ARBA" id="ARBA00022741"/>
    </source>
</evidence>
<dbReference type="InterPro" id="IPR058865">
    <property type="entry name" value="GDPGP1_C"/>
</dbReference>
<keyword evidence="7" id="KW-0963">Cytoplasm</keyword>
<evidence type="ECO:0000256" key="1">
    <source>
        <dbReference type="ARBA" id="ARBA00000063"/>
    </source>
</evidence>
<dbReference type="GO" id="GO:0006006">
    <property type="term" value="P:glucose metabolic process"/>
    <property type="evidence" value="ECO:0007669"/>
    <property type="project" value="TreeGrafter"/>
</dbReference>
<dbReference type="WBParaSite" id="nRc.2.0.1.t22172-RA">
    <property type="protein sequence ID" value="nRc.2.0.1.t22172-RA"/>
    <property type="gene ID" value="nRc.2.0.1.g22172"/>
</dbReference>
<accession>A0A915J6S9</accession>
<feature type="transmembrane region" description="Helical" evidence="13">
    <location>
        <begin position="6"/>
        <end position="26"/>
    </location>
</feature>
<evidence type="ECO:0000259" key="14">
    <source>
        <dbReference type="Pfam" id="PF26216"/>
    </source>
</evidence>
<keyword evidence="11" id="KW-0547">Nucleotide-binding</keyword>
<dbReference type="GO" id="GO:0016787">
    <property type="term" value="F:hydrolase activity"/>
    <property type="evidence" value="ECO:0007669"/>
    <property type="project" value="UniProtKB-KW"/>
</dbReference>
<keyword evidence="12" id="KW-0378">Hydrolase</keyword>
<evidence type="ECO:0000256" key="5">
    <source>
        <dbReference type="ARBA" id="ARBA00012507"/>
    </source>
</evidence>
<comment type="similarity">
    <text evidence="4">Belongs to the GDPGP1 family.</text>
</comment>
<dbReference type="InterPro" id="IPR026506">
    <property type="entry name" value="GDPGP"/>
</dbReference>
<evidence type="ECO:0000313" key="16">
    <source>
        <dbReference type="Proteomes" id="UP000887565"/>
    </source>
</evidence>
<evidence type="ECO:0000256" key="7">
    <source>
        <dbReference type="ARBA" id="ARBA00022490"/>
    </source>
</evidence>
<keyword evidence="16" id="KW-1185">Reference proteome</keyword>
<keyword evidence="8" id="KW-0344">Guanine-nucleotide releasing factor</keyword>
<feature type="domain" description="GDPGP1-like N-terminal" evidence="15">
    <location>
        <begin position="130"/>
        <end position="303"/>
    </location>
</feature>
<evidence type="ECO:0000256" key="10">
    <source>
        <dbReference type="ARBA" id="ARBA00022695"/>
    </source>
</evidence>
<protein>
    <recommendedName>
        <fullName evidence="6">GDP-D-glucose phosphorylase 1</fullName>
        <ecNumber evidence="5">2.7.7.78</ecNumber>
    </recommendedName>
</protein>
<evidence type="ECO:0000256" key="2">
    <source>
        <dbReference type="ARBA" id="ARBA00003049"/>
    </source>
</evidence>
<evidence type="ECO:0000259" key="15">
    <source>
        <dbReference type="Pfam" id="PF26217"/>
    </source>
</evidence>
<keyword evidence="9" id="KW-0808">Transferase</keyword>
<evidence type="ECO:0000313" key="17">
    <source>
        <dbReference type="WBParaSite" id="nRc.2.0.1.t22172-RA"/>
    </source>
</evidence>
<keyword evidence="13" id="KW-1133">Transmembrane helix</keyword>
<evidence type="ECO:0000256" key="8">
    <source>
        <dbReference type="ARBA" id="ARBA00022658"/>
    </source>
</evidence>
<dbReference type="InterPro" id="IPR058866">
    <property type="entry name" value="GDPGP1_N"/>
</dbReference>
<dbReference type="Proteomes" id="UP000887565">
    <property type="component" value="Unplaced"/>
</dbReference>
<dbReference type="GO" id="GO:0005737">
    <property type="term" value="C:cytoplasm"/>
    <property type="evidence" value="ECO:0007669"/>
    <property type="project" value="UniProtKB-SubCell"/>
</dbReference>
<dbReference type="PANTHER" id="PTHR20884:SF8">
    <property type="entry name" value="GDP-D-GLUCOSE PHOSPHORYLASE 1"/>
    <property type="match status" value="1"/>
</dbReference>
<sequence length="473" mass="54871">MLLNRRWTALLTVKVVYTTLLNTVLIERDKFLKKVREERLKGHLYLRFSAERKGMQSTQRYRTKGKFSFRPAWLDVTVGLFLENCNYPLRSKYFGCTMNDSREALLNYSSSQFQFVLKDDAPVVPSDGSEFDRLLIKSWNKAKKLGVFKYDLNLLFKSLPGKYGLTAQLNCERAKHRRKPHHFKSIKDTFDARRFNFSKIDHSEILMKLHKEDQENTTIIGQTTCKNNDVINDSYLIINNSPMGPGHSLLIPSLNGSLPQILTLYSIRLAVEIMLMSSCRYFHIVFNSILALASVNHLHLHAYYWPYRTKLIEWPQSQLCPGINLIKDWILPCFVVQLLDKDLDGFVWRVHKIIDYLTLSETPHNVFVARAPKWRTSDSSGIENSKSSQVQSESLYVTFYIFPRKPLYGTKPITTLAPASCEMGGHVLVYNTWAFQELNEEKVVRIMSEEAKLDQDQFDAHCQRIRSLFTSSI</sequence>
<proteinExistence type="inferred from homology"/>
<dbReference type="GO" id="GO:0000166">
    <property type="term" value="F:nucleotide binding"/>
    <property type="evidence" value="ECO:0007669"/>
    <property type="project" value="UniProtKB-KW"/>
</dbReference>
<feature type="domain" description="GDPGP1-like C-terminal" evidence="14">
    <location>
        <begin position="326"/>
        <end position="468"/>
    </location>
</feature>
<dbReference type="PANTHER" id="PTHR20884">
    <property type="entry name" value="GDP-D-GLUCOSE PHOSPHORYLASE 1"/>
    <property type="match status" value="1"/>
</dbReference>
<keyword evidence="13" id="KW-0812">Transmembrane</keyword>
<keyword evidence="10" id="KW-0548">Nucleotidyltransferase</keyword>
<dbReference type="Pfam" id="PF26217">
    <property type="entry name" value="GDPGP1_N"/>
    <property type="match status" value="1"/>
</dbReference>
<evidence type="ECO:0000256" key="13">
    <source>
        <dbReference type="SAM" id="Phobius"/>
    </source>
</evidence>
<dbReference type="AlphaFoldDB" id="A0A915J6S9"/>
<comment type="catalytic activity">
    <reaction evidence="1">
        <text>GDP-alpha-D-glucose + phosphate = alpha-D-glucose 1-phosphate + GDP + H(+)</text>
        <dbReference type="Rhea" id="RHEA:30387"/>
        <dbReference type="ChEBI" id="CHEBI:15378"/>
        <dbReference type="ChEBI" id="CHEBI:43474"/>
        <dbReference type="ChEBI" id="CHEBI:58189"/>
        <dbReference type="ChEBI" id="CHEBI:58601"/>
        <dbReference type="ChEBI" id="CHEBI:62230"/>
        <dbReference type="EC" id="2.7.7.78"/>
    </reaction>
</comment>
<comment type="function">
    <text evidence="2">Specific and highly efficient GDP-D-glucose phosphorylase regulating the levels of GDP-D-glucose in cells.</text>
</comment>